<dbReference type="Proteomes" id="UP000469011">
    <property type="component" value="Unassembled WGS sequence"/>
</dbReference>
<dbReference type="SUPFAM" id="SSF52540">
    <property type="entry name" value="P-loop containing nucleoside triphosphate hydrolases"/>
    <property type="match status" value="2"/>
</dbReference>
<keyword evidence="10" id="KW-0472">Membrane</keyword>
<protein>
    <submittedName>
        <fullName evidence="12">ATP-binding cassette domain-containing protein</fullName>
    </submittedName>
</protein>
<dbReference type="PANTHER" id="PTHR43790:SF9">
    <property type="entry name" value="GALACTOFURANOSE TRANSPORTER ATP-BINDING PROTEIN YTFR"/>
    <property type="match status" value="1"/>
</dbReference>
<dbReference type="PANTHER" id="PTHR43790">
    <property type="entry name" value="CARBOHYDRATE TRANSPORT ATP-BINDING PROTEIN MG119-RELATED"/>
    <property type="match status" value="1"/>
</dbReference>
<sequence>MKSSRPVPILEARGVIKSFGPIEVLHHVDFALRPGEVHALVGENGAGKSTLMKCLAGYQPVSGGEIVLKGEPVSFPDSEAAEKAGVVLIHQEFNLAEQLSAEENVFLGRELKRGFFLDRKAMRARAESLLRELATPVDTRLPVSRLSVSQKQMVEIAKALVREARVLIMDEPTAVLTGREAEVLFAQIERLKADGVAILYTSHKLDEIARIADEVTVLRDGALVANAPAAEMNPNRMAELMVGRELSDLFPEKLADRSREVVLSVRDFSVPGYVETASFDLHRGEILGFAGLVGAGRTELMEGIMGLRPASGTIGRNGETVRIRDPKEATRRGLAYLTEDRKGRGLLLKYGLRENLTLLGLDRFSGIFVDEKAEDKALDAAIRRFDIRAGSKTMAVGNLSGGNQQKLLLAKTMLVEPQIVILDEPTRGIDIGTKQQIYAFINELAREGRSVIVISSEMTEVIGLCDRVIVMRSGRIAGEVSGAEITEEAIVRRAMGLEARQGTEMTGEAVHVG</sequence>
<dbReference type="InterPro" id="IPR027417">
    <property type="entry name" value="P-loop_NTPase"/>
</dbReference>
<comment type="caution">
    <text evidence="12">The sequence shown here is derived from an EMBL/GenBank/DDBJ whole genome shotgun (WGS) entry which is preliminary data.</text>
</comment>
<dbReference type="FunFam" id="3.40.50.300:FF:000127">
    <property type="entry name" value="Ribose import ATP-binding protein RbsA"/>
    <property type="match status" value="1"/>
</dbReference>
<comment type="similarity">
    <text evidence="2">Belongs to the ABC transporter superfamily.</text>
</comment>
<dbReference type="InterPro" id="IPR003439">
    <property type="entry name" value="ABC_transporter-like_ATP-bd"/>
</dbReference>
<evidence type="ECO:0000256" key="8">
    <source>
        <dbReference type="ARBA" id="ARBA00022840"/>
    </source>
</evidence>
<evidence type="ECO:0000256" key="7">
    <source>
        <dbReference type="ARBA" id="ARBA00022741"/>
    </source>
</evidence>
<dbReference type="GO" id="GO:0005524">
    <property type="term" value="F:ATP binding"/>
    <property type="evidence" value="ECO:0007669"/>
    <property type="project" value="UniProtKB-KW"/>
</dbReference>
<dbReference type="GO" id="GO:0005886">
    <property type="term" value="C:plasma membrane"/>
    <property type="evidence" value="ECO:0007669"/>
    <property type="project" value="UniProtKB-SubCell"/>
</dbReference>
<dbReference type="CDD" id="cd03215">
    <property type="entry name" value="ABC_Carb_Monos_II"/>
    <property type="match status" value="1"/>
</dbReference>
<dbReference type="InterPro" id="IPR003593">
    <property type="entry name" value="AAA+_ATPase"/>
</dbReference>
<dbReference type="PROSITE" id="PS00211">
    <property type="entry name" value="ABC_TRANSPORTER_1"/>
    <property type="match status" value="1"/>
</dbReference>
<feature type="domain" description="ABC transporter" evidence="11">
    <location>
        <begin position="10"/>
        <end position="245"/>
    </location>
</feature>
<name>A0A6N9T036_9HYPH</name>
<keyword evidence="9" id="KW-1278">Translocase</keyword>
<dbReference type="InterPro" id="IPR050107">
    <property type="entry name" value="ABC_carbohydrate_import_ATPase"/>
</dbReference>
<keyword evidence="5" id="KW-0762">Sugar transport</keyword>
<evidence type="ECO:0000313" key="13">
    <source>
        <dbReference type="Proteomes" id="UP000469011"/>
    </source>
</evidence>
<dbReference type="RefSeq" id="WP_163461048.1">
    <property type="nucleotide sequence ID" value="NZ_JAAAMG010000002.1"/>
</dbReference>
<dbReference type="Gene3D" id="3.40.50.300">
    <property type="entry name" value="P-loop containing nucleotide triphosphate hydrolases"/>
    <property type="match status" value="2"/>
</dbReference>
<organism evidence="12 13">
    <name type="scientific">Jiella pacifica</name>
    <dbReference type="NCBI Taxonomy" id="2696469"/>
    <lineage>
        <taxon>Bacteria</taxon>
        <taxon>Pseudomonadati</taxon>
        <taxon>Pseudomonadota</taxon>
        <taxon>Alphaproteobacteria</taxon>
        <taxon>Hyphomicrobiales</taxon>
        <taxon>Aurantimonadaceae</taxon>
        <taxon>Jiella</taxon>
    </lineage>
</organism>
<reference evidence="12 13" key="1">
    <citation type="submission" date="2020-01" db="EMBL/GenBank/DDBJ databases">
        <title>Jiella pacifica sp. nov.</title>
        <authorList>
            <person name="Xue Z."/>
            <person name="Zhu S."/>
            <person name="Chen J."/>
            <person name="Yang J."/>
        </authorList>
    </citation>
    <scope>NUCLEOTIDE SEQUENCE [LARGE SCALE GENOMIC DNA]</scope>
    <source>
        <strain evidence="12 13">40Bstr34</strain>
    </source>
</reference>
<evidence type="ECO:0000256" key="1">
    <source>
        <dbReference type="ARBA" id="ARBA00004202"/>
    </source>
</evidence>
<evidence type="ECO:0000256" key="10">
    <source>
        <dbReference type="ARBA" id="ARBA00023136"/>
    </source>
</evidence>
<keyword evidence="4" id="KW-1003">Cell membrane</keyword>
<evidence type="ECO:0000313" key="12">
    <source>
        <dbReference type="EMBL" id="NDW03406.1"/>
    </source>
</evidence>
<keyword evidence="7" id="KW-0547">Nucleotide-binding</keyword>
<dbReference type="AlphaFoldDB" id="A0A6N9T036"/>
<evidence type="ECO:0000256" key="2">
    <source>
        <dbReference type="ARBA" id="ARBA00005417"/>
    </source>
</evidence>
<dbReference type="EMBL" id="JAAAMG010000002">
    <property type="protein sequence ID" value="NDW03406.1"/>
    <property type="molecule type" value="Genomic_DNA"/>
</dbReference>
<keyword evidence="8 12" id="KW-0067">ATP-binding</keyword>
<keyword evidence="6" id="KW-0677">Repeat</keyword>
<dbReference type="CDD" id="cd03216">
    <property type="entry name" value="ABC_Carb_Monos_I"/>
    <property type="match status" value="1"/>
</dbReference>
<evidence type="ECO:0000259" key="11">
    <source>
        <dbReference type="PROSITE" id="PS50893"/>
    </source>
</evidence>
<dbReference type="Pfam" id="PF00005">
    <property type="entry name" value="ABC_tran"/>
    <property type="match status" value="2"/>
</dbReference>
<keyword evidence="3" id="KW-0813">Transport</keyword>
<accession>A0A6N9T036</accession>
<feature type="domain" description="ABC transporter" evidence="11">
    <location>
        <begin position="256"/>
        <end position="498"/>
    </location>
</feature>
<dbReference type="PROSITE" id="PS50893">
    <property type="entry name" value="ABC_TRANSPORTER_2"/>
    <property type="match status" value="2"/>
</dbReference>
<dbReference type="SMART" id="SM00382">
    <property type="entry name" value="AAA"/>
    <property type="match status" value="2"/>
</dbReference>
<evidence type="ECO:0000256" key="9">
    <source>
        <dbReference type="ARBA" id="ARBA00022967"/>
    </source>
</evidence>
<evidence type="ECO:0000256" key="6">
    <source>
        <dbReference type="ARBA" id="ARBA00022737"/>
    </source>
</evidence>
<evidence type="ECO:0000256" key="3">
    <source>
        <dbReference type="ARBA" id="ARBA00022448"/>
    </source>
</evidence>
<dbReference type="GO" id="GO:0016887">
    <property type="term" value="F:ATP hydrolysis activity"/>
    <property type="evidence" value="ECO:0007669"/>
    <property type="project" value="InterPro"/>
</dbReference>
<keyword evidence="13" id="KW-1185">Reference proteome</keyword>
<proteinExistence type="inferred from homology"/>
<evidence type="ECO:0000256" key="4">
    <source>
        <dbReference type="ARBA" id="ARBA00022475"/>
    </source>
</evidence>
<dbReference type="InterPro" id="IPR017871">
    <property type="entry name" value="ABC_transporter-like_CS"/>
</dbReference>
<gene>
    <name evidence="12" type="ORF">GTK09_03105</name>
</gene>
<evidence type="ECO:0000256" key="5">
    <source>
        <dbReference type="ARBA" id="ARBA00022597"/>
    </source>
</evidence>
<comment type="subcellular location">
    <subcellularLocation>
        <location evidence="1">Cell membrane</location>
        <topology evidence="1">Peripheral membrane protein</topology>
    </subcellularLocation>
</comment>